<evidence type="ECO:0000313" key="4">
    <source>
        <dbReference type="EMBL" id="NJI02178.1"/>
    </source>
</evidence>
<keyword evidence="2 4" id="KW-0413">Isomerase</keyword>
<dbReference type="Proteomes" id="UP000646308">
    <property type="component" value="Unassembled WGS sequence"/>
</dbReference>
<dbReference type="AlphaFoldDB" id="A0A2T4MH59"/>
<dbReference type="GO" id="GO:0016853">
    <property type="term" value="F:isomerase activity"/>
    <property type="evidence" value="ECO:0007669"/>
    <property type="project" value="UniProtKB-KW"/>
</dbReference>
<comment type="similarity">
    <text evidence="1">Belongs to the PhzF family.</text>
</comment>
<dbReference type="SUPFAM" id="SSF54506">
    <property type="entry name" value="Diaminopimelate epimerase-like"/>
    <property type="match status" value="1"/>
</dbReference>
<dbReference type="PANTHER" id="PTHR13774:SF17">
    <property type="entry name" value="PHENAZINE BIOSYNTHESIS-LIKE DOMAIN-CONTAINING PROTEIN"/>
    <property type="match status" value="1"/>
</dbReference>
<dbReference type="PIRSF" id="PIRSF016184">
    <property type="entry name" value="PhzC_PhzF"/>
    <property type="match status" value="1"/>
</dbReference>
<accession>A0A2T4MH59</accession>
<reference evidence="4" key="1">
    <citation type="submission" date="2019-11" db="EMBL/GenBank/DDBJ databases">
        <title>Whole genome comparisons of Staphylococcus agnetis isolates from cattle and chickens.</title>
        <authorList>
            <person name="Rhoads D."/>
            <person name="Shwani A."/>
            <person name="Adkins P."/>
            <person name="Calcutt M."/>
            <person name="Middleton J."/>
        </authorList>
    </citation>
    <scope>NUCLEOTIDE SEQUENCE</scope>
    <source>
        <strain evidence="4">1387</strain>
    </source>
</reference>
<evidence type="ECO:0000256" key="2">
    <source>
        <dbReference type="ARBA" id="ARBA00023235"/>
    </source>
</evidence>
<evidence type="ECO:0000256" key="3">
    <source>
        <dbReference type="PIRSR" id="PIRSR016184-1"/>
    </source>
</evidence>
<name>A0A2T4MH59_9STAP</name>
<proteinExistence type="inferred from homology"/>
<dbReference type="GO" id="GO:0005737">
    <property type="term" value="C:cytoplasm"/>
    <property type="evidence" value="ECO:0007669"/>
    <property type="project" value="TreeGrafter"/>
</dbReference>
<protein>
    <submittedName>
        <fullName evidence="4">PhzF family phenazine biosynthesis isomerase</fullName>
    </submittedName>
</protein>
<dbReference type="RefSeq" id="WP_107368403.1">
    <property type="nucleotide sequence ID" value="NZ_CP031266.1"/>
</dbReference>
<dbReference type="NCBIfam" id="TIGR00654">
    <property type="entry name" value="PhzF_family"/>
    <property type="match status" value="1"/>
</dbReference>
<dbReference type="PANTHER" id="PTHR13774">
    <property type="entry name" value="PHENAZINE BIOSYNTHESIS PROTEIN"/>
    <property type="match status" value="1"/>
</dbReference>
<dbReference type="Gene3D" id="3.10.310.10">
    <property type="entry name" value="Diaminopimelate Epimerase, Chain A, domain 1"/>
    <property type="match status" value="2"/>
</dbReference>
<dbReference type="InterPro" id="IPR003719">
    <property type="entry name" value="Phenazine_PhzF-like"/>
</dbReference>
<evidence type="ECO:0000256" key="1">
    <source>
        <dbReference type="ARBA" id="ARBA00008270"/>
    </source>
</evidence>
<organism evidence="4 5">
    <name type="scientific">Staphylococcus agnetis</name>
    <dbReference type="NCBI Taxonomy" id="985762"/>
    <lineage>
        <taxon>Bacteria</taxon>
        <taxon>Bacillati</taxon>
        <taxon>Bacillota</taxon>
        <taxon>Bacilli</taxon>
        <taxon>Bacillales</taxon>
        <taxon>Staphylococcaceae</taxon>
        <taxon>Staphylococcus</taxon>
    </lineage>
</organism>
<dbReference type="GeneID" id="57692736"/>
<gene>
    <name evidence="4" type="ORF">GLV84_04805</name>
</gene>
<evidence type="ECO:0000313" key="5">
    <source>
        <dbReference type="Proteomes" id="UP000646308"/>
    </source>
</evidence>
<dbReference type="Pfam" id="PF02567">
    <property type="entry name" value="PhzC-PhzF"/>
    <property type="match status" value="1"/>
</dbReference>
<feature type="active site" evidence="3">
    <location>
        <position position="47"/>
    </location>
</feature>
<sequence>MKTVKVYQYDAFTTEPSKGNPAGVVLNGDMLTTDEMQAIAYEAGYNETAFLMTSSHADFQIRFFTPQKEVDVCGHATIATVIASKSKQLIPNGQTDIQVETKAGRLKITLEHKAGRWSVTMVQSPPQFKAFEGSIPQLSQVLGIHEREIDEHLPILYGNTGVWTLLVPVKSLEVCRKMKPHNQKFAEILTEEPGASVHPFCLETYHDTCAMHGRHFSASDAGTVEDAVTGTASGVMGAYYARFIDPNHPTYRLSIEQGQEMGKDGHVDVHVYRKANQFNVEMTGQAVESRQFTVVL</sequence>
<comment type="caution">
    <text evidence="4">The sequence shown here is derived from an EMBL/GenBank/DDBJ whole genome shotgun (WGS) entry which is preliminary data.</text>
</comment>
<dbReference type="EMBL" id="WMFL01000060">
    <property type="protein sequence ID" value="NJI02178.1"/>
    <property type="molecule type" value="Genomic_DNA"/>
</dbReference>